<dbReference type="AlphaFoldDB" id="A0AAE3VR39"/>
<protein>
    <submittedName>
        <fullName evidence="2">Glyoxalase family protein</fullName>
    </submittedName>
</protein>
<keyword evidence="3" id="KW-1185">Reference proteome</keyword>
<evidence type="ECO:0000313" key="2">
    <source>
        <dbReference type="EMBL" id="MDQ0316621.1"/>
    </source>
</evidence>
<dbReference type="InterPro" id="IPR004360">
    <property type="entry name" value="Glyas_Fos-R_dOase_dom"/>
</dbReference>
<name>A0AAE3VR39_9HYPH</name>
<dbReference type="InterPro" id="IPR029068">
    <property type="entry name" value="Glyas_Bleomycin-R_OHBP_Dase"/>
</dbReference>
<dbReference type="PROSITE" id="PS51819">
    <property type="entry name" value="VOC"/>
    <property type="match status" value="2"/>
</dbReference>
<dbReference type="Gene3D" id="3.10.180.10">
    <property type="entry name" value="2,3-Dihydroxybiphenyl 1,2-Dioxygenase, domain 1"/>
    <property type="match status" value="2"/>
</dbReference>
<evidence type="ECO:0000313" key="3">
    <source>
        <dbReference type="Proteomes" id="UP001229244"/>
    </source>
</evidence>
<proteinExistence type="predicted"/>
<evidence type="ECO:0000259" key="1">
    <source>
        <dbReference type="PROSITE" id="PS51819"/>
    </source>
</evidence>
<dbReference type="Pfam" id="PF00903">
    <property type="entry name" value="Glyoxalase"/>
    <property type="match status" value="2"/>
</dbReference>
<dbReference type="SUPFAM" id="SSF54593">
    <property type="entry name" value="Glyoxalase/Bleomycin resistance protein/Dihydroxybiphenyl dioxygenase"/>
    <property type="match status" value="1"/>
</dbReference>
<dbReference type="InterPro" id="IPR052537">
    <property type="entry name" value="Extradiol_RC_dioxygenase"/>
</dbReference>
<feature type="domain" description="VOC" evidence="1">
    <location>
        <begin position="151"/>
        <end position="269"/>
    </location>
</feature>
<organism evidence="2 3">
    <name type="scientific">Amorphus orientalis</name>
    <dbReference type="NCBI Taxonomy" id="649198"/>
    <lineage>
        <taxon>Bacteria</taxon>
        <taxon>Pseudomonadati</taxon>
        <taxon>Pseudomonadota</taxon>
        <taxon>Alphaproteobacteria</taxon>
        <taxon>Hyphomicrobiales</taxon>
        <taxon>Amorphaceae</taxon>
        <taxon>Amorphus</taxon>
    </lineage>
</organism>
<sequence length="308" mass="33180">MSPVNGLHHVTAISSSAQGNVDFFGKHLGLRLVKKTVNFDDPGTYHLYFADEVGTPGSVLTFFPWAGVPSGRAGTGEAGLTQFAVPRGTLDFWKARLEAAAAAPVIDETVFEERRLRSQDPDGFAFALVESDDGRPGWASNGIGADAAVKGFRGVTLTLAETDATKALLTGLMGYSETERDGNLTRLVSPDAAAGVVDLLHAPDQRPAGQGAGRVHHIAFRVADRQEQAAVRETLMAEGFQVTPQIDRNYFFAIYFRSPDGVLFEVATDEPGFATDEPVATLGEALKLPDQHEHLRPLLEKRLPELVV</sequence>
<feature type="domain" description="VOC" evidence="1">
    <location>
        <begin position="6"/>
        <end position="131"/>
    </location>
</feature>
<dbReference type="PANTHER" id="PTHR36110:SF2">
    <property type="entry name" value="RING-CLEAVING DIOXYGENASE MHQE-RELATED"/>
    <property type="match status" value="1"/>
</dbReference>
<dbReference type="InterPro" id="IPR037523">
    <property type="entry name" value="VOC_core"/>
</dbReference>
<dbReference type="EMBL" id="JAUSUL010000003">
    <property type="protein sequence ID" value="MDQ0316621.1"/>
    <property type="molecule type" value="Genomic_DNA"/>
</dbReference>
<dbReference type="PANTHER" id="PTHR36110">
    <property type="entry name" value="RING-CLEAVING DIOXYGENASE MHQE-RELATED"/>
    <property type="match status" value="1"/>
</dbReference>
<reference evidence="2" key="1">
    <citation type="submission" date="2023-07" db="EMBL/GenBank/DDBJ databases">
        <title>Genomic Encyclopedia of Type Strains, Phase IV (KMG-IV): sequencing the most valuable type-strain genomes for metagenomic binning, comparative biology and taxonomic classification.</title>
        <authorList>
            <person name="Goeker M."/>
        </authorList>
    </citation>
    <scope>NUCLEOTIDE SEQUENCE</scope>
    <source>
        <strain evidence="2">DSM 21202</strain>
    </source>
</reference>
<dbReference type="CDD" id="cd08347">
    <property type="entry name" value="PcpA_C_like"/>
    <property type="match status" value="1"/>
</dbReference>
<gene>
    <name evidence="2" type="ORF">J2S73_003097</name>
</gene>
<dbReference type="RefSeq" id="WP_306886502.1">
    <property type="nucleotide sequence ID" value="NZ_JAUSUL010000003.1"/>
</dbReference>
<comment type="caution">
    <text evidence="2">The sequence shown here is derived from an EMBL/GenBank/DDBJ whole genome shotgun (WGS) entry which is preliminary data.</text>
</comment>
<accession>A0AAE3VR39</accession>
<dbReference type="Proteomes" id="UP001229244">
    <property type="component" value="Unassembled WGS sequence"/>
</dbReference>